<evidence type="ECO:0000256" key="2">
    <source>
        <dbReference type="ARBA" id="ARBA00023242"/>
    </source>
</evidence>
<dbReference type="CDD" id="cd12885">
    <property type="entry name" value="SPRY_RanBP_like"/>
    <property type="match status" value="2"/>
</dbReference>
<dbReference type="WBParaSite" id="Gr19_v10_g14372.t1">
    <property type="protein sequence ID" value="Gr19_v10_g14372.t1"/>
    <property type="gene ID" value="Gr19_v10_g14372"/>
</dbReference>
<dbReference type="GO" id="GO:0000976">
    <property type="term" value="F:transcription cis-regulatory region binding"/>
    <property type="evidence" value="ECO:0007669"/>
    <property type="project" value="TreeGrafter"/>
</dbReference>
<dbReference type="InterPro" id="IPR037353">
    <property type="entry name" value="ASH2"/>
</dbReference>
<feature type="region of interest" description="Disordered" evidence="3">
    <location>
        <begin position="73"/>
        <end position="99"/>
    </location>
</feature>
<dbReference type="InterPro" id="IPR013320">
    <property type="entry name" value="ConA-like_dom_sf"/>
</dbReference>
<dbReference type="AlphaFoldDB" id="A0A914H675"/>
<accession>A0A914H675</accession>
<comment type="subcellular location">
    <subcellularLocation>
        <location evidence="1">Nucleus</location>
    </subcellularLocation>
</comment>
<keyword evidence="4" id="KW-0812">Transmembrane</keyword>
<dbReference type="SMART" id="SM00449">
    <property type="entry name" value="SPRY"/>
    <property type="match status" value="2"/>
</dbReference>
<protein>
    <submittedName>
        <fullName evidence="7">B30.2/SPRY domain-containing protein</fullName>
    </submittedName>
</protein>
<organism evidence="6 7">
    <name type="scientific">Globodera rostochiensis</name>
    <name type="common">Golden nematode worm</name>
    <name type="synonym">Heterodera rostochiensis</name>
    <dbReference type="NCBI Taxonomy" id="31243"/>
    <lineage>
        <taxon>Eukaryota</taxon>
        <taxon>Metazoa</taxon>
        <taxon>Ecdysozoa</taxon>
        <taxon>Nematoda</taxon>
        <taxon>Chromadorea</taxon>
        <taxon>Rhabditida</taxon>
        <taxon>Tylenchina</taxon>
        <taxon>Tylenchomorpha</taxon>
        <taxon>Tylenchoidea</taxon>
        <taxon>Heteroderidae</taxon>
        <taxon>Heteroderinae</taxon>
        <taxon>Globodera</taxon>
    </lineage>
</organism>
<dbReference type="GO" id="GO:0048188">
    <property type="term" value="C:Set1C/COMPASS complex"/>
    <property type="evidence" value="ECO:0007669"/>
    <property type="project" value="InterPro"/>
</dbReference>
<dbReference type="SUPFAM" id="SSF49899">
    <property type="entry name" value="Concanavalin A-like lectins/glucanases"/>
    <property type="match status" value="2"/>
</dbReference>
<dbReference type="PROSITE" id="PS50188">
    <property type="entry name" value="B302_SPRY"/>
    <property type="match status" value="1"/>
</dbReference>
<dbReference type="Pfam" id="PF00622">
    <property type="entry name" value="SPRY"/>
    <property type="match status" value="2"/>
</dbReference>
<feature type="transmembrane region" description="Helical" evidence="4">
    <location>
        <begin position="45"/>
        <end position="68"/>
    </location>
</feature>
<dbReference type="Gene3D" id="2.60.120.920">
    <property type="match status" value="2"/>
</dbReference>
<evidence type="ECO:0000313" key="7">
    <source>
        <dbReference type="WBParaSite" id="Gr19_v10_g14372.t1"/>
    </source>
</evidence>
<evidence type="ECO:0000256" key="4">
    <source>
        <dbReference type="SAM" id="Phobius"/>
    </source>
</evidence>
<keyword evidence="4" id="KW-1133">Transmembrane helix</keyword>
<dbReference type="Proteomes" id="UP000887572">
    <property type="component" value="Unplaced"/>
</dbReference>
<keyword evidence="6" id="KW-1185">Reference proteome</keyword>
<evidence type="ECO:0000256" key="1">
    <source>
        <dbReference type="ARBA" id="ARBA00004123"/>
    </source>
</evidence>
<evidence type="ECO:0000313" key="6">
    <source>
        <dbReference type="Proteomes" id="UP000887572"/>
    </source>
</evidence>
<keyword evidence="4" id="KW-0472">Membrane</keyword>
<name>A0A914H675_GLORO</name>
<dbReference type="InterPro" id="IPR001870">
    <property type="entry name" value="B30.2/SPRY"/>
</dbReference>
<sequence length="404" mass="45126">MPTHSLASSPFSSLAMLFETKSLLRLRLKPYKSGGMQQKKPSFIICLKMPTFLFLAAIFLLVAASTLLETDASPPPKTNAKLENEPSTGNAEPKAEQNRWDSAACHEGLTLSPDKLIVEFAGENSGWRSVRAKQQLISKDGIFYYEVKISEKVAGIFIGLATEQMPLDTWVGRDKGSYAYSNSGSFWGHKQRLFIEGKPKFDPNDIIGCGVHLKSRQIIYTKNDKLLEQNRWDSAACHEGLTLSPDKLIVEFAGENSGWRSVRAKQQLISKDGIFYYEVKISEKVAGIFIGLATEQMPLDTWVGRDKGSYAYSNSGSFWGHKQRLFIEGKPKFDPNDIIGCGVHLKSRQIIYTKNDKLLGTAYLLVDSAAELYPCVSMFNPGTKIEANFGTKKFKFDIAEAFRK</sequence>
<evidence type="ECO:0000256" key="3">
    <source>
        <dbReference type="SAM" id="MobiDB-lite"/>
    </source>
</evidence>
<dbReference type="PANTHER" id="PTHR10598">
    <property type="entry name" value="SET1/ASH2 HISTONE METHYLTRANSFERASE COMPLEX SUBUNIT ASH2"/>
    <property type="match status" value="1"/>
</dbReference>
<keyword evidence="2" id="KW-0539">Nucleus</keyword>
<dbReference type="InterPro" id="IPR044736">
    <property type="entry name" value="Gid1/RanBPM/SPLA_SPRY"/>
</dbReference>
<feature type="domain" description="B30.2/SPRY" evidence="5">
    <location>
        <begin position="210"/>
        <end position="394"/>
    </location>
</feature>
<proteinExistence type="predicted"/>
<dbReference type="InterPro" id="IPR003877">
    <property type="entry name" value="SPRY_dom"/>
</dbReference>
<evidence type="ECO:0000259" key="5">
    <source>
        <dbReference type="PROSITE" id="PS50188"/>
    </source>
</evidence>
<dbReference type="InterPro" id="IPR043136">
    <property type="entry name" value="B30.2/SPRY_sf"/>
</dbReference>
<reference evidence="7" key="1">
    <citation type="submission" date="2022-11" db="UniProtKB">
        <authorList>
            <consortium name="WormBaseParasite"/>
        </authorList>
    </citation>
    <scope>IDENTIFICATION</scope>
</reference>
<dbReference type="PANTHER" id="PTHR10598:SF0">
    <property type="entry name" value="SET1_ASH2 HISTONE METHYLTRANSFERASE COMPLEX SUBUNIT ASH2"/>
    <property type="match status" value="1"/>
</dbReference>